<organism evidence="4 5">
    <name type="scientific">Christiangramia antarctica</name>
    <dbReference type="NCBI Taxonomy" id="2058158"/>
    <lineage>
        <taxon>Bacteria</taxon>
        <taxon>Pseudomonadati</taxon>
        <taxon>Bacteroidota</taxon>
        <taxon>Flavobacteriia</taxon>
        <taxon>Flavobacteriales</taxon>
        <taxon>Flavobacteriaceae</taxon>
        <taxon>Christiangramia</taxon>
    </lineage>
</organism>
<keyword evidence="2" id="KW-0812">Transmembrane</keyword>
<sequence length="674" mass="76537">MKSYSNSIQENSASSVIVKFSILVILFFLHFSVTAQKDDSLQLAGFFQEHMVIQRNKPIKIWGRAEAREKIEVNFGSQNSITKAGKDGKWKVEFPALSEKGPYILEVSGKSKTLELGDILIGDVWIASGQSNMEWPLRDTPFKEADSSFIKKGEVRLLKLQPVMDYLPKSDITSTGWQLLSQENIGNFSAVAYHFSKFINQEAGIPVGIISANLGATAVETWMSNNALAEFPQFKREVDHSKSFKTLEAEFDNDKSKWSKDIYYDGIGMKEKWYSQKFENTEEWKPVKVAGNTWIENEDLKNFDGAVWFRKKFNLPENFSGNTFNLQLLQIDDFDITWVNGKKIGETFGKHNHRNYSVPVSDLKETGNTIVVRVFDAGGIGGFTTSAFWGNNILWGDWEYRKGIEIDSSRFDSPELPNVTPFSSPGVLYNGVIAPLTQLQIKGVIWYQGESNEARAYEYRSLFPALIKDWRKQFSQDDFPFLFVQLANYREEDKEPKASKWAEIREAQSLALKELNTEMAVIIDIGEAGDIHPKNKKDVGQRLGMLAMNMSYDGTFDSPGPRFSTMEIKDNGIYISFKNLKNRLTIKNKYGYIRGFQIAGSNKEFHWAQASLKGNGVFVHSDEVPDPVAVRYAWSDNPGELDLVNSIGLPLEPFRTDNWELSTQGVQFEEGPRF</sequence>
<feature type="transmembrane region" description="Helical" evidence="2">
    <location>
        <begin position="12"/>
        <end position="33"/>
    </location>
</feature>
<name>A0ABW5XB81_9FLAO</name>
<dbReference type="EMBL" id="JBHUOJ010000040">
    <property type="protein sequence ID" value="MFD2835420.1"/>
    <property type="molecule type" value="Genomic_DNA"/>
</dbReference>
<dbReference type="SUPFAM" id="SSF52266">
    <property type="entry name" value="SGNH hydrolase"/>
    <property type="match status" value="1"/>
</dbReference>
<dbReference type="Proteomes" id="UP001597438">
    <property type="component" value="Unassembled WGS sequence"/>
</dbReference>
<evidence type="ECO:0000259" key="3">
    <source>
        <dbReference type="Pfam" id="PF03629"/>
    </source>
</evidence>
<comment type="caution">
    <text evidence="4">The sequence shown here is derived from an EMBL/GenBank/DDBJ whole genome shotgun (WGS) entry which is preliminary data.</text>
</comment>
<dbReference type="Gene3D" id="2.60.120.260">
    <property type="entry name" value="Galactose-binding domain-like"/>
    <property type="match status" value="1"/>
</dbReference>
<evidence type="ECO:0000256" key="2">
    <source>
        <dbReference type="SAM" id="Phobius"/>
    </source>
</evidence>
<gene>
    <name evidence="4" type="ORF">ACFSYS_19165</name>
</gene>
<evidence type="ECO:0000256" key="1">
    <source>
        <dbReference type="ARBA" id="ARBA00022801"/>
    </source>
</evidence>
<dbReference type="Pfam" id="PF03629">
    <property type="entry name" value="SASA"/>
    <property type="match status" value="1"/>
</dbReference>
<dbReference type="InterPro" id="IPR008979">
    <property type="entry name" value="Galactose-bd-like_sf"/>
</dbReference>
<protein>
    <submittedName>
        <fullName evidence="4">Sialate O-acetylesterase</fullName>
    </submittedName>
</protein>
<feature type="domain" description="Sialate O-acetylesterase" evidence="3">
    <location>
        <begin position="436"/>
        <end position="526"/>
    </location>
</feature>
<dbReference type="InterPro" id="IPR005181">
    <property type="entry name" value="SASA"/>
</dbReference>
<dbReference type="RefSeq" id="WP_251742513.1">
    <property type="nucleotide sequence ID" value="NZ_JBHUOJ010000040.1"/>
</dbReference>
<dbReference type="PANTHER" id="PTHR22901">
    <property type="entry name" value="SIALATE O-ACETYLESTERASE"/>
    <property type="match status" value="1"/>
</dbReference>
<dbReference type="InterPro" id="IPR036514">
    <property type="entry name" value="SGNH_hydro_sf"/>
</dbReference>
<proteinExistence type="predicted"/>
<dbReference type="PANTHER" id="PTHR22901:SF0">
    <property type="entry name" value="SIALATE O-ACETYLESTERASE"/>
    <property type="match status" value="1"/>
</dbReference>
<keyword evidence="2" id="KW-0472">Membrane</keyword>
<dbReference type="Gene3D" id="3.40.50.1110">
    <property type="entry name" value="SGNH hydrolase"/>
    <property type="match status" value="1"/>
</dbReference>
<evidence type="ECO:0000313" key="4">
    <source>
        <dbReference type="EMBL" id="MFD2835420.1"/>
    </source>
</evidence>
<dbReference type="InterPro" id="IPR039329">
    <property type="entry name" value="SIAE"/>
</dbReference>
<keyword evidence="5" id="KW-1185">Reference proteome</keyword>
<accession>A0ABW5XB81</accession>
<dbReference type="SUPFAM" id="SSF49785">
    <property type="entry name" value="Galactose-binding domain-like"/>
    <property type="match status" value="1"/>
</dbReference>
<keyword evidence="2" id="KW-1133">Transmembrane helix</keyword>
<reference evidence="5" key="1">
    <citation type="journal article" date="2019" name="Int. J. Syst. Evol. Microbiol.">
        <title>The Global Catalogue of Microorganisms (GCM) 10K type strain sequencing project: providing services to taxonomists for standard genome sequencing and annotation.</title>
        <authorList>
            <consortium name="The Broad Institute Genomics Platform"/>
            <consortium name="The Broad Institute Genome Sequencing Center for Infectious Disease"/>
            <person name="Wu L."/>
            <person name="Ma J."/>
        </authorList>
    </citation>
    <scope>NUCLEOTIDE SEQUENCE [LARGE SCALE GENOMIC DNA]</scope>
    <source>
        <strain evidence="5">KCTC 52925</strain>
    </source>
</reference>
<evidence type="ECO:0000313" key="5">
    <source>
        <dbReference type="Proteomes" id="UP001597438"/>
    </source>
</evidence>
<keyword evidence="1" id="KW-0378">Hydrolase</keyword>